<evidence type="ECO:0000256" key="6">
    <source>
        <dbReference type="ARBA" id="ARBA00022840"/>
    </source>
</evidence>
<evidence type="ECO:0000256" key="7">
    <source>
        <dbReference type="ARBA" id="ARBA00023004"/>
    </source>
</evidence>
<dbReference type="GO" id="GO:0005524">
    <property type="term" value="F:ATP binding"/>
    <property type="evidence" value="ECO:0007669"/>
    <property type="project" value="UniProtKB-KW"/>
</dbReference>
<keyword evidence="5" id="KW-0547">Nucleotide-binding</keyword>
<evidence type="ECO:0000313" key="11">
    <source>
        <dbReference type="EMBL" id="AVO28258.1"/>
    </source>
</evidence>
<dbReference type="PROSITE" id="PS00211">
    <property type="entry name" value="ABC_TRANSPORTER_1"/>
    <property type="match status" value="1"/>
</dbReference>
<feature type="domain" description="ABC transporter" evidence="10">
    <location>
        <begin position="5"/>
        <end position="241"/>
    </location>
</feature>
<comment type="subcellular location">
    <subcellularLocation>
        <location evidence="1">Cell membrane</location>
        <topology evidence="1">Peripheral membrane protein</topology>
    </subcellularLocation>
</comment>
<dbReference type="Pfam" id="PF00005">
    <property type="entry name" value="ABC_tran"/>
    <property type="match status" value="1"/>
</dbReference>
<dbReference type="GO" id="GO:0005886">
    <property type="term" value="C:plasma membrane"/>
    <property type="evidence" value="ECO:0007669"/>
    <property type="project" value="UniProtKB-SubCell"/>
</dbReference>
<accession>A0A2S0M9W6</accession>
<name>A0A2S0M9W6_MEGEL</name>
<dbReference type="EMBL" id="CP027569">
    <property type="protein sequence ID" value="AVO28258.1"/>
    <property type="molecule type" value="Genomic_DNA"/>
</dbReference>
<dbReference type="RefSeq" id="WP_027895042.1">
    <property type="nucleotide sequence ID" value="NZ_CP027569.1"/>
</dbReference>
<evidence type="ECO:0000256" key="1">
    <source>
        <dbReference type="ARBA" id="ARBA00004202"/>
    </source>
</evidence>
<evidence type="ECO:0000256" key="2">
    <source>
        <dbReference type="ARBA" id="ARBA00022448"/>
    </source>
</evidence>
<keyword evidence="6 11" id="KW-0067">ATP-binding</keyword>
<dbReference type="InterPro" id="IPR051535">
    <property type="entry name" value="Siderophore_ABC-ATPase"/>
</dbReference>
<dbReference type="OrthoDB" id="9799337at2"/>
<evidence type="ECO:0000313" key="12">
    <source>
        <dbReference type="Proteomes" id="UP000238358"/>
    </source>
</evidence>
<proteinExistence type="predicted"/>
<evidence type="ECO:0000256" key="3">
    <source>
        <dbReference type="ARBA" id="ARBA00022475"/>
    </source>
</evidence>
<organism evidence="11 12">
    <name type="scientific">Megasphaera elsdenii</name>
    <dbReference type="NCBI Taxonomy" id="907"/>
    <lineage>
        <taxon>Bacteria</taxon>
        <taxon>Bacillati</taxon>
        <taxon>Bacillota</taxon>
        <taxon>Negativicutes</taxon>
        <taxon>Veillonellales</taxon>
        <taxon>Veillonellaceae</taxon>
        <taxon>Megasphaera</taxon>
    </lineage>
</organism>
<keyword evidence="7" id="KW-0408">Iron</keyword>
<dbReference type="Proteomes" id="UP000238358">
    <property type="component" value="Chromosome"/>
</dbReference>
<keyword evidence="2" id="KW-0813">Transport</keyword>
<gene>
    <name evidence="11" type="ORF">C6Y28_11855</name>
</gene>
<evidence type="ECO:0000259" key="10">
    <source>
        <dbReference type="PROSITE" id="PS50893"/>
    </source>
</evidence>
<protein>
    <submittedName>
        <fullName evidence="11">ABC transporter ATP-binding protein</fullName>
    </submittedName>
</protein>
<dbReference type="PANTHER" id="PTHR42771:SF2">
    <property type="entry name" value="IRON(3+)-HYDROXAMATE IMPORT ATP-BINDING PROTEIN FHUC"/>
    <property type="match status" value="1"/>
</dbReference>
<dbReference type="InterPro" id="IPR027417">
    <property type="entry name" value="P-loop_NTPase"/>
</dbReference>
<dbReference type="PROSITE" id="PS50893">
    <property type="entry name" value="ABC_TRANSPORTER_2"/>
    <property type="match status" value="1"/>
</dbReference>
<dbReference type="PANTHER" id="PTHR42771">
    <property type="entry name" value="IRON(3+)-HYDROXAMATE IMPORT ATP-BINDING PROTEIN FHUC"/>
    <property type="match status" value="1"/>
</dbReference>
<dbReference type="Gene3D" id="3.40.50.300">
    <property type="entry name" value="P-loop containing nucleotide triphosphate hydrolases"/>
    <property type="match status" value="1"/>
</dbReference>
<dbReference type="GO" id="GO:0016887">
    <property type="term" value="F:ATP hydrolysis activity"/>
    <property type="evidence" value="ECO:0007669"/>
    <property type="project" value="InterPro"/>
</dbReference>
<evidence type="ECO:0000256" key="8">
    <source>
        <dbReference type="ARBA" id="ARBA00023065"/>
    </source>
</evidence>
<keyword evidence="4" id="KW-0410">Iron transport</keyword>
<dbReference type="InterPro" id="IPR003593">
    <property type="entry name" value="AAA+_ATPase"/>
</dbReference>
<evidence type="ECO:0000256" key="5">
    <source>
        <dbReference type="ARBA" id="ARBA00022741"/>
    </source>
</evidence>
<dbReference type="SUPFAM" id="SSF52540">
    <property type="entry name" value="P-loop containing nucleoside triphosphate hydrolases"/>
    <property type="match status" value="1"/>
</dbReference>
<sequence>MADAITVRNLVVCRGRRTILHDFSIGLPKGKVTAIIGPNGCGKSTFLKAVNGMIPVVGGSIYLGGRDVHDFSRRALSREIAFLTQTHDVPPDVTVRELVRMGRFPYRRLWSGSRREDRDAVEGAIRAVGLEAHAGQAMQHLSGGEQQRAWLAVLLAQDAPILLLDEPTTYLDVHHQLRILDLLRRINERWQKTVVVVLHDMNQAWQYADEVVVMKDGRLVCTGPPQAVLTPERLWDVFAVHTDIVTTCDGRSAIVVLRSDVSLQTSNFRLQT</sequence>
<reference evidence="11 12" key="1">
    <citation type="journal article" date="2018" name="Genome Announc.">
        <title>Complete genomes of two Megasphaera elsdenii strains, NCIMB 702410 and ATCC 25940.</title>
        <authorList>
            <person name="Hatmaker E.A."/>
            <person name="O'Dell K."/>
            <person name="Riley L.A."/>
            <person name="Klingeman D.M."/>
            <person name="Guss A.M."/>
        </authorList>
    </citation>
    <scope>NUCLEOTIDE SEQUENCE [LARGE SCALE GENOMIC DNA]</scope>
    <source>
        <strain evidence="11 12">NCIMB702410</strain>
    </source>
</reference>
<dbReference type="InterPro" id="IPR003439">
    <property type="entry name" value="ABC_transporter-like_ATP-bd"/>
</dbReference>
<dbReference type="FunFam" id="3.40.50.300:FF:000134">
    <property type="entry name" value="Iron-enterobactin ABC transporter ATP-binding protein"/>
    <property type="match status" value="1"/>
</dbReference>
<evidence type="ECO:0000256" key="9">
    <source>
        <dbReference type="ARBA" id="ARBA00023136"/>
    </source>
</evidence>
<dbReference type="InterPro" id="IPR017871">
    <property type="entry name" value="ABC_transporter-like_CS"/>
</dbReference>
<dbReference type="AlphaFoldDB" id="A0A2S0M9W6"/>
<dbReference type="CDD" id="cd03214">
    <property type="entry name" value="ABC_Iron-Siderophores_B12_Hemin"/>
    <property type="match status" value="1"/>
</dbReference>
<keyword evidence="9" id="KW-0472">Membrane</keyword>
<dbReference type="GO" id="GO:0006826">
    <property type="term" value="P:iron ion transport"/>
    <property type="evidence" value="ECO:0007669"/>
    <property type="project" value="UniProtKB-KW"/>
</dbReference>
<dbReference type="SMART" id="SM00382">
    <property type="entry name" value="AAA"/>
    <property type="match status" value="1"/>
</dbReference>
<keyword evidence="3" id="KW-1003">Cell membrane</keyword>
<evidence type="ECO:0000256" key="4">
    <source>
        <dbReference type="ARBA" id="ARBA00022496"/>
    </source>
</evidence>
<keyword evidence="8" id="KW-0406">Ion transport</keyword>